<evidence type="ECO:0000313" key="5">
    <source>
        <dbReference type="EMBL" id="BDD00743.1"/>
    </source>
</evidence>
<dbReference type="InterPro" id="IPR002508">
    <property type="entry name" value="MurNAc-LAA_cat"/>
</dbReference>
<dbReference type="InterPro" id="IPR050695">
    <property type="entry name" value="N-acetylmuramoyl_amidase_3"/>
</dbReference>
<accession>A0ABM7VID6</accession>
<dbReference type="RefSeq" id="WP_338398545.1">
    <property type="nucleotide sequence ID" value="NZ_AP025293.1"/>
</dbReference>
<dbReference type="Gene3D" id="3.40.630.40">
    <property type="entry name" value="Zn-dependent exopeptidases"/>
    <property type="match status" value="1"/>
</dbReference>
<protein>
    <recommendedName>
        <fullName evidence="2">N-acetylmuramoyl-L-alanine amidase</fullName>
        <ecNumber evidence="2">3.5.1.28</ecNumber>
    </recommendedName>
</protein>
<reference evidence="5 6" key="1">
    <citation type="submission" date="2021-12" db="EMBL/GenBank/DDBJ databases">
        <title>Genome sequencing of bacteria with rrn-lacking chromosome and rrn-plasmid.</title>
        <authorList>
            <person name="Anda M."/>
            <person name="Iwasaki W."/>
        </authorList>
    </citation>
    <scope>NUCLEOTIDE SEQUENCE [LARGE SCALE GENOMIC DNA]</scope>
    <source>
        <strain evidence="5 6">NBRC 101262</strain>
        <plasmid evidence="5 6">pPP1</plasmid>
    </source>
</reference>
<feature type="domain" description="MurNAc-LAA" evidence="4">
    <location>
        <begin position="78"/>
        <end position="179"/>
    </location>
</feature>
<organism evidence="5 6">
    <name type="scientific">Persicobacter psychrovividus</name>
    <dbReference type="NCBI Taxonomy" id="387638"/>
    <lineage>
        <taxon>Bacteria</taxon>
        <taxon>Pseudomonadati</taxon>
        <taxon>Bacteroidota</taxon>
        <taxon>Cytophagia</taxon>
        <taxon>Cytophagales</taxon>
        <taxon>Persicobacteraceae</taxon>
        <taxon>Persicobacter</taxon>
    </lineage>
</organism>
<dbReference type="PANTHER" id="PTHR30404">
    <property type="entry name" value="N-ACETYLMURAMOYL-L-ALANINE AMIDASE"/>
    <property type="match status" value="1"/>
</dbReference>
<proteinExistence type="predicted"/>
<sequence>MILIDNGHGYNTAGKRSPVWSDGTQLLEWQFNRKVARELSAQLFDRNIPNCLVVPEDYDIPLNHRIERINMLCKKYDDCRLISIHANAGGGTGWEIFTSKGETQSDAWATQFIHHAERLLPFPVRKDYSDGDPDKEAGFYLLKHSHCPAVLTENLFMDREEDCRYLMSEEGVRKVVEVHLGGGWK</sequence>
<keyword evidence="5" id="KW-0614">Plasmid</keyword>
<dbReference type="EMBL" id="AP025293">
    <property type="protein sequence ID" value="BDD00743.1"/>
    <property type="molecule type" value="Genomic_DNA"/>
</dbReference>
<dbReference type="SMART" id="SM00646">
    <property type="entry name" value="Ami_3"/>
    <property type="match status" value="1"/>
</dbReference>
<dbReference type="CDD" id="cd02696">
    <property type="entry name" value="MurNAc-LAA"/>
    <property type="match status" value="1"/>
</dbReference>
<evidence type="ECO:0000256" key="1">
    <source>
        <dbReference type="ARBA" id="ARBA00001561"/>
    </source>
</evidence>
<evidence type="ECO:0000313" key="6">
    <source>
        <dbReference type="Proteomes" id="UP001354989"/>
    </source>
</evidence>
<dbReference type="Pfam" id="PF01520">
    <property type="entry name" value="Amidase_3"/>
    <property type="match status" value="1"/>
</dbReference>
<dbReference type="SUPFAM" id="SSF53187">
    <property type="entry name" value="Zn-dependent exopeptidases"/>
    <property type="match status" value="1"/>
</dbReference>
<comment type="catalytic activity">
    <reaction evidence="1">
        <text>Hydrolyzes the link between N-acetylmuramoyl residues and L-amino acid residues in certain cell-wall glycopeptides.</text>
        <dbReference type="EC" id="3.5.1.28"/>
    </reaction>
</comment>
<keyword evidence="6" id="KW-1185">Reference proteome</keyword>
<evidence type="ECO:0000256" key="3">
    <source>
        <dbReference type="ARBA" id="ARBA00022801"/>
    </source>
</evidence>
<gene>
    <name evidence="5" type="ORF">PEPS_30230</name>
</gene>
<keyword evidence="3" id="KW-0378">Hydrolase</keyword>
<dbReference type="EC" id="3.5.1.28" evidence="2"/>
<evidence type="ECO:0000259" key="4">
    <source>
        <dbReference type="SMART" id="SM00646"/>
    </source>
</evidence>
<dbReference type="PANTHER" id="PTHR30404:SF0">
    <property type="entry name" value="N-ACETYLMURAMOYL-L-ALANINE AMIDASE AMIC"/>
    <property type="match status" value="1"/>
</dbReference>
<geneLocation type="plasmid" evidence="5 6">
    <name>pPP1</name>
</geneLocation>
<name>A0ABM7VID6_9BACT</name>
<evidence type="ECO:0000256" key="2">
    <source>
        <dbReference type="ARBA" id="ARBA00011901"/>
    </source>
</evidence>
<dbReference type="Proteomes" id="UP001354989">
    <property type="component" value="Plasmid pPP1"/>
</dbReference>